<evidence type="ECO:0000256" key="7">
    <source>
        <dbReference type="SAM" id="MobiDB-lite"/>
    </source>
</evidence>
<keyword evidence="4" id="KW-0808">Transferase</keyword>
<organism evidence="8 9">
    <name type="scientific">Trichinella murrelli</name>
    <dbReference type="NCBI Taxonomy" id="144512"/>
    <lineage>
        <taxon>Eukaryota</taxon>
        <taxon>Metazoa</taxon>
        <taxon>Ecdysozoa</taxon>
        <taxon>Nematoda</taxon>
        <taxon>Enoplea</taxon>
        <taxon>Dorylaimia</taxon>
        <taxon>Trichinellida</taxon>
        <taxon>Trichinellidae</taxon>
        <taxon>Trichinella</taxon>
    </lineage>
</organism>
<accession>A0A0V0UBN9</accession>
<evidence type="ECO:0000256" key="2">
    <source>
        <dbReference type="ARBA" id="ARBA00010401"/>
    </source>
</evidence>
<evidence type="ECO:0000256" key="6">
    <source>
        <dbReference type="ARBA" id="ARBA00048493"/>
    </source>
</evidence>
<evidence type="ECO:0000313" key="8">
    <source>
        <dbReference type="EMBL" id="KRX48655.1"/>
    </source>
</evidence>
<dbReference type="EC" id="2.7.7.23" evidence="3"/>
<feature type="compositionally biased region" description="Basic and acidic residues" evidence="7">
    <location>
        <begin position="75"/>
        <end position="221"/>
    </location>
</feature>
<dbReference type="GO" id="GO:0003977">
    <property type="term" value="F:UDP-N-acetylglucosamine diphosphorylase activity"/>
    <property type="evidence" value="ECO:0007669"/>
    <property type="project" value="UniProtKB-EC"/>
</dbReference>
<keyword evidence="5" id="KW-0548">Nucleotidyltransferase</keyword>
<dbReference type="AlphaFoldDB" id="A0A0V0UBN9"/>
<proteinExistence type="inferred from homology"/>
<reference evidence="8 9" key="1">
    <citation type="submission" date="2015-01" db="EMBL/GenBank/DDBJ databases">
        <title>Evolution of Trichinella species and genotypes.</title>
        <authorList>
            <person name="Korhonen P.K."/>
            <person name="Edoardo P."/>
            <person name="Giuseppe L.R."/>
            <person name="Gasser R.B."/>
        </authorList>
    </citation>
    <scope>NUCLEOTIDE SEQUENCE [LARGE SCALE GENOMIC DNA]</scope>
    <source>
        <strain evidence="8">ISS417</strain>
    </source>
</reference>
<feature type="region of interest" description="Disordered" evidence="7">
    <location>
        <begin position="19"/>
        <end position="221"/>
    </location>
</feature>
<evidence type="ECO:0000256" key="4">
    <source>
        <dbReference type="ARBA" id="ARBA00022679"/>
    </source>
</evidence>
<comment type="similarity">
    <text evidence="2">Belongs to the UDPGP type 1 family.</text>
</comment>
<dbReference type="EMBL" id="JYDJ01000026">
    <property type="protein sequence ID" value="KRX48655.1"/>
    <property type="molecule type" value="Genomic_DNA"/>
</dbReference>
<name>A0A0V0UBN9_9BILA</name>
<dbReference type="InterPro" id="IPR002618">
    <property type="entry name" value="UDPGP_fam"/>
</dbReference>
<comment type="caution">
    <text evidence="8">The sequence shown here is derived from an EMBL/GenBank/DDBJ whole genome shotgun (WGS) entry which is preliminary data.</text>
</comment>
<dbReference type="Pfam" id="PF01704">
    <property type="entry name" value="UDPGP"/>
    <property type="match status" value="1"/>
</dbReference>
<dbReference type="PANTHER" id="PTHR11952">
    <property type="entry name" value="UDP- GLUCOSE PYROPHOSPHORYLASE"/>
    <property type="match status" value="1"/>
</dbReference>
<evidence type="ECO:0000256" key="1">
    <source>
        <dbReference type="ARBA" id="ARBA00005208"/>
    </source>
</evidence>
<dbReference type="Gene3D" id="3.90.550.10">
    <property type="entry name" value="Spore Coat Polysaccharide Biosynthesis Protein SpsA, Chain A"/>
    <property type="match status" value="1"/>
</dbReference>
<comment type="catalytic activity">
    <reaction evidence="6">
        <text>N-acetyl-alpha-D-glucosamine 1-phosphate + UTP + H(+) = UDP-N-acetyl-alpha-D-glucosamine + diphosphate</text>
        <dbReference type="Rhea" id="RHEA:13509"/>
        <dbReference type="ChEBI" id="CHEBI:15378"/>
        <dbReference type="ChEBI" id="CHEBI:33019"/>
        <dbReference type="ChEBI" id="CHEBI:46398"/>
        <dbReference type="ChEBI" id="CHEBI:57705"/>
        <dbReference type="ChEBI" id="CHEBI:57776"/>
        <dbReference type="EC" id="2.7.7.23"/>
    </reaction>
</comment>
<feature type="compositionally biased region" description="Basic and acidic residues" evidence="7">
    <location>
        <begin position="27"/>
        <end position="46"/>
    </location>
</feature>
<protein>
    <recommendedName>
        <fullName evidence="3">UDP-N-acetylglucosamine diphosphorylase</fullName>
        <ecNumber evidence="3">2.7.7.23</ecNumber>
    </recommendedName>
</protein>
<dbReference type="GO" id="GO:0006048">
    <property type="term" value="P:UDP-N-acetylglucosamine biosynthetic process"/>
    <property type="evidence" value="ECO:0007669"/>
    <property type="project" value="TreeGrafter"/>
</dbReference>
<keyword evidence="9" id="KW-1185">Reference proteome</keyword>
<evidence type="ECO:0000256" key="3">
    <source>
        <dbReference type="ARBA" id="ARBA00012457"/>
    </source>
</evidence>
<dbReference type="OrthoDB" id="532420at2759"/>
<dbReference type="InterPro" id="IPR029044">
    <property type="entry name" value="Nucleotide-diphossugar_trans"/>
</dbReference>
<comment type="pathway">
    <text evidence="1">Nucleotide-sugar biosynthesis; UDP-N-acetyl-alpha-D-glucosamine biosynthesis; UDP-N-acetyl-alpha-D-glucosamine from N-acetyl-alpha-D-glucosamine 1-phosphate: step 1/1.</text>
</comment>
<dbReference type="InterPro" id="IPR039741">
    <property type="entry name" value="UDP-sugar_pyrophosphorylase"/>
</dbReference>
<evidence type="ECO:0000313" key="9">
    <source>
        <dbReference type="Proteomes" id="UP000055048"/>
    </source>
</evidence>
<dbReference type="STRING" id="144512.A0A0V0UBN9"/>
<dbReference type="Proteomes" id="UP000055048">
    <property type="component" value="Unassembled WGS sequence"/>
</dbReference>
<dbReference type="PANTHER" id="PTHR11952:SF2">
    <property type="entry name" value="LD24639P"/>
    <property type="match status" value="1"/>
</dbReference>
<dbReference type="CDD" id="cd04193">
    <property type="entry name" value="UDPGlcNAc_PPase"/>
    <property type="match status" value="1"/>
</dbReference>
<sequence>MQIFLMMKMTDEKEIIIITSSDDEMKEEQNTVRGEMDDSLSKKRNDQALAADGDGGMVKKRKKDGSVEVGDGGSLDDKKDTKEKNGEMQVEKKADAPLDDEKKADVPLDDEKKADAPLDEKKADVPLDDEKKADAPLDEKKADAPLDEKKADAPLDEKKADAPLDEKKADAPLDEKKANVPLDEKKADAPLDVKKEEKGVKELSKKEQEVPKQKIEEASKTSESKNIKRGVDYNEYLKKKIEEGDKEAEAKLRLIPIAKYHASFFNTLSITSKNRLLDEFQTIDIARCLKELERCMQRKSDMVNDVQPVDESRYKSKADLSKELKDDLCNEGKRYFIVDNRLFRFCCCSGLQLIAENKVAVIVLAGGEGSRLKSYAPKGAMDIGLPSGKSLFQLQAERIIKLQKLATEFANSKNQTVAVKIEWLIMVSPATVRKTEKFFQEHAYFGLDKAQIHFFRQGTMPCFSFTKKVLFDSVDAIAMAPDGNGGMFAALKKSNLLDMMEKRGIEFVHVYCVDNVLVRVGDPLFFGYCKYMKADCATKVIKKTSPTEQLGVVCCDPKPKVLEYSEISSAIAEKRDEKGELVFRAGNIANHVFTFQFLKKMCNDDVALPYHLAKKAIPYVQADNVLQIPVEPNGYKLEKFIFDVFPYSENFAILEVPRNEEFSPLKNPDLLGVDCPTTCRADLYRLHRQWIIDSGGKIPELSQDSEQFVCEISPLVSYAGEDIHISNEEVLSSPFTLK</sequence>
<evidence type="ECO:0000256" key="5">
    <source>
        <dbReference type="ARBA" id="ARBA00022695"/>
    </source>
</evidence>
<gene>
    <name evidence="8" type="primary">Uap1</name>
    <name evidence="8" type="ORF">T05_15771</name>
</gene>
<dbReference type="SUPFAM" id="SSF53448">
    <property type="entry name" value="Nucleotide-diphospho-sugar transferases"/>
    <property type="match status" value="1"/>
</dbReference>